<dbReference type="SMART" id="SM00116">
    <property type="entry name" value="CBS"/>
    <property type="match status" value="2"/>
</dbReference>
<proteinExistence type="predicted"/>
<feature type="domain" description="CBS" evidence="3">
    <location>
        <begin position="72"/>
        <end position="129"/>
    </location>
</feature>
<dbReference type="InterPro" id="IPR046342">
    <property type="entry name" value="CBS_dom_sf"/>
</dbReference>
<dbReference type="Gene3D" id="3.10.580.10">
    <property type="entry name" value="CBS-domain"/>
    <property type="match status" value="1"/>
</dbReference>
<keyword evidence="5" id="KW-1185">Reference proteome</keyword>
<dbReference type="PROSITE" id="PS51371">
    <property type="entry name" value="CBS"/>
    <property type="match status" value="2"/>
</dbReference>
<reference evidence="5" key="1">
    <citation type="submission" date="2016-10" db="EMBL/GenBank/DDBJ databases">
        <authorList>
            <person name="Varghese N."/>
            <person name="Submissions S."/>
        </authorList>
    </citation>
    <scope>NUCLEOTIDE SEQUENCE [LARGE SCALE GENOMIC DNA]</scope>
    <source>
        <strain evidence="5">LMG 26416</strain>
    </source>
</reference>
<accession>A0A1H7J5E8</accession>
<dbReference type="Pfam" id="PF00571">
    <property type="entry name" value="CBS"/>
    <property type="match status" value="2"/>
</dbReference>
<dbReference type="OrthoDB" id="9794094at2"/>
<evidence type="ECO:0000256" key="2">
    <source>
        <dbReference type="PROSITE-ProRule" id="PRU00703"/>
    </source>
</evidence>
<evidence type="ECO:0000313" key="5">
    <source>
        <dbReference type="Proteomes" id="UP000199120"/>
    </source>
</evidence>
<organism evidence="4 5">
    <name type="scientific">Paraburkholderia caballeronis</name>
    <dbReference type="NCBI Taxonomy" id="416943"/>
    <lineage>
        <taxon>Bacteria</taxon>
        <taxon>Pseudomonadati</taxon>
        <taxon>Pseudomonadota</taxon>
        <taxon>Betaproteobacteria</taxon>
        <taxon>Burkholderiales</taxon>
        <taxon>Burkholderiaceae</taxon>
        <taxon>Paraburkholderia</taxon>
    </lineage>
</organism>
<evidence type="ECO:0000259" key="3">
    <source>
        <dbReference type="PROSITE" id="PS51371"/>
    </source>
</evidence>
<dbReference type="Proteomes" id="UP000199120">
    <property type="component" value="Unassembled WGS sequence"/>
</dbReference>
<protein>
    <submittedName>
        <fullName evidence="4">CBS domain-containing protein</fullName>
    </submittedName>
</protein>
<dbReference type="EMBL" id="FOAJ01000003">
    <property type="protein sequence ID" value="SEK69826.1"/>
    <property type="molecule type" value="Genomic_DNA"/>
</dbReference>
<name>A0A1H7J5E8_9BURK</name>
<sequence>MIHVREIMSRDVVHVAPSTTIREAAGLMARYDIGALPVCDGRRMVGMVTDRDLAVRALAVRAAPDTAVEEVATAAVEWCCEDDDVDLVQQRMADAQVRRVPVVNDARELVGTLSLGDIATRADGASRDEVANTLEGVSQPVSGSVSQPR</sequence>
<evidence type="ECO:0000313" key="4">
    <source>
        <dbReference type="EMBL" id="SEK69826.1"/>
    </source>
</evidence>
<dbReference type="SUPFAM" id="SSF54631">
    <property type="entry name" value="CBS-domain pair"/>
    <property type="match status" value="1"/>
</dbReference>
<gene>
    <name evidence="4" type="ORF">SAMN05192542_103145</name>
</gene>
<dbReference type="InterPro" id="IPR051257">
    <property type="entry name" value="Diverse_CBS-Domain"/>
</dbReference>
<dbReference type="STRING" id="416943.SAMN05445871_1840"/>
<dbReference type="AlphaFoldDB" id="A0A1H7J5E8"/>
<feature type="domain" description="CBS" evidence="3">
    <location>
        <begin position="8"/>
        <end position="66"/>
    </location>
</feature>
<dbReference type="PANTHER" id="PTHR43080:SF2">
    <property type="entry name" value="CBS DOMAIN-CONTAINING PROTEIN"/>
    <property type="match status" value="1"/>
</dbReference>
<dbReference type="PANTHER" id="PTHR43080">
    <property type="entry name" value="CBS DOMAIN-CONTAINING PROTEIN CBSX3, MITOCHONDRIAL"/>
    <property type="match status" value="1"/>
</dbReference>
<dbReference type="InterPro" id="IPR000644">
    <property type="entry name" value="CBS_dom"/>
</dbReference>
<evidence type="ECO:0000256" key="1">
    <source>
        <dbReference type="ARBA" id="ARBA00023122"/>
    </source>
</evidence>
<keyword evidence="1 2" id="KW-0129">CBS domain</keyword>
<dbReference type="RefSeq" id="WP_090544200.1">
    <property type="nucleotide sequence ID" value="NZ_FNSR01000001.1"/>
</dbReference>